<dbReference type="PANTHER" id="PTHR10578">
    <property type="entry name" value="S -2-HYDROXY-ACID OXIDASE-RELATED"/>
    <property type="match status" value="1"/>
</dbReference>
<dbReference type="InterPro" id="IPR000262">
    <property type="entry name" value="FMN-dep_DH"/>
</dbReference>
<dbReference type="PROSITE" id="PS50255">
    <property type="entry name" value="CYTOCHROME_B5_2"/>
    <property type="match status" value="1"/>
</dbReference>
<feature type="region of interest" description="Disordered" evidence="3">
    <location>
        <begin position="81"/>
        <end position="111"/>
    </location>
</feature>
<sequence>MSQNKISISEIKSHNQSDDCWIVVDGQVWDITSFAPEHPGGPGIIYKYAGRDATAAYNEIHAPSIIKNGLSASANKGVVDQSTVTKEWSEPLPDETPKAAPKPSSEKPPLDSIINAHDFEIQARNTSTAKTWAFYSSASNDLVTRDLNASLYSRILFRPRTMRRVATIDTRTTLLAMARLIHPDGELAIARACKTRKIIQSISNNASYSAADIVSQPEVSDHPFIFQLYVDKRKEKTNALLAKIKSHKNVSAVMVTVDAAAPGKREADERVKADESIENPMQKNKPKNDKKGGGYGRLMAGFIDPDLNWDYISWLRSEIGYDMPMLTKGVMSADDVKMALDIGLDGCVLSNHGGRNLDTSPPAILVLLEIHARFPEIIRDHHPNSASVKAGLTRPFSILVDGGVRRGTDVLKCVCLGAVSVGLGRPVLFATGYGQEGVEHLIDIIRDEFEVAMRNCGLTRIEDCGPEYVNSGDIDHLVSKSRGHPYAVGWKAQMALQSKL</sequence>
<evidence type="ECO:0000259" key="5">
    <source>
        <dbReference type="PROSITE" id="PS51349"/>
    </source>
</evidence>
<dbReference type="InterPro" id="IPR013785">
    <property type="entry name" value="Aldolase_TIM"/>
</dbReference>
<reference evidence="6 7" key="1">
    <citation type="submission" date="2023-08" db="EMBL/GenBank/DDBJ databases">
        <title>Black Yeasts Isolated from many extreme environments.</title>
        <authorList>
            <person name="Coleine C."/>
            <person name="Stajich J.E."/>
            <person name="Selbmann L."/>
        </authorList>
    </citation>
    <scope>NUCLEOTIDE SEQUENCE [LARGE SCALE GENOMIC DNA]</scope>
    <source>
        <strain evidence="6 7">CCFEE 5910</strain>
    </source>
</reference>
<dbReference type="PROSITE" id="PS51349">
    <property type="entry name" value="FMN_HYDROXY_ACID_DH_2"/>
    <property type="match status" value="1"/>
</dbReference>
<evidence type="ECO:0000256" key="2">
    <source>
        <dbReference type="ARBA" id="ARBA00023002"/>
    </source>
</evidence>
<feature type="domain" description="Cytochrome b5 heme-binding" evidence="4">
    <location>
        <begin position="3"/>
        <end position="80"/>
    </location>
</feature>
<keyword evidence="7" id="KW-1185">Reference proteome</keyword>
<evidence type="ECO:0000259" key="4">
    <source>
        <dbReference type="PROSITE" id="PS50255"/>
    </source>
</evidence>
<dbReference type="SUPFAM" id="SSF55856">
    <property type="entry name" value="Cytochrome b5-like heme/steroid binding domain"/>
    <property type="match status" value="1"/>
</dbReference>
<dbReference type="FunFam" id="3.10.120.10:FF:000009">
    <property type="entry name" value="Cytochrome b2, mitochondrial, putative"/>
    <property type="match status" value="1"/>
</dbReference>
<dbReference type="Gene3D" id="3.20.20.70">
    <property type="entry name" value="Aldolase class I"/>
    <property type="match status" value="1"/>
</dbReference>
<name>A0AAN7YEF0_9EURO</name>
<comment type="cofactor">
    <cofactor evidence="1">
        <name>FMN</name>
        <dbReference type="ChEBI" id="CHEBI:58210"/>
    </cofactor>
</comment>
<accession>A0AAN7YEF0</accession>
<organism evidence="6 7">
    <name type="scientific">Lithohypha guttulata</name>
    <dbReference type="NCBI Taxonomy" id="1690604"/>
    <lineage>
        <taxon>Eukaryota</taxon>
        <taxon>Fungi</taxon>
        <taxon>Dikarya</taxon>
        <taxon>Ascomycota</taxon>
        <taxon>Pezizomycotina</taxon>
        <taxon>Eurotiomycetes</taxon>
        <taxon>Chaetothyriomycetidae</taxon>
        <taxon>Chaetothyriales</taxon>
        <taxon>Trichomeriaceae</taxon>
        <taxon>Lithohypha</taxon>
    </lineage>
</organism>
<keyword evidence="2" id="KW-0560">Oxidoreductase</keyword>
<gene>
    <name evidence="6" type="ORF">LTR05_000913</name>
</gene>
<protein>
    <recommendedName>
        <fullName evidence="8">(S)-2-hydroxy-acid oxidase</fullName>
    </recommendedName>
</protein>
<dbReference type="Gene3D" id="3.10.120.10">
    <property type="entry name" value="Cytochrome b5-like heme/steroid binding domain"/>
    <property type="match status" value="1"/>
</dbReference>
<dbReference type="AlphaFoldDB" id="A0AAN7YEF0"/>
<dbReference type="InterPro" id="IPR036400">
    <property type="entry name" value="Cyt_B5-like_heme/steroid_sf"/>
</dbReference>
<evidence type="ECO:0000256" key="3">
    <source>
        <dbReference type="SAM" id="MobiDB-lite"/>
    </source>
</evidence>
<dbReference type="Pfam" id="PF01070">
    <property type="entry name" value="FMN_dh"/>
    <property type="match status" value="1"/>
</dbReference>
<evidence type="ECO:0000256" key="1">
    <source>
        <dbReference type="ARBA" id="ARBA00001917"/>
    </source>
</evidence>
<evidence type="ECO:0000313" key="6">
    <source>
        <dbReference type="EMBL" id="KAK5090737.1"/>
    </source>
</evidence>
<feature type="region of interest" description="Disordered" evidence="3">
    <location>
        <begin position="264"/>
        <end position="292"/>
    </location>
</feature>
<dbReference type="Proteomes" id="UP001309876">
    <property type="component" value="Unassembled WGS sequence"/>
</dbReference>
<dbReference type="SUPFAM" id="SSF51395">
    <property type="entry name" value="FMN-linked oxidoreductases"/>
    <property type="match status" value="1"/>
</dbReference>
<evidence type="ECO:0008006" key="8">
    <source>
        <dbReference type="Google" id="ProtNLM"/>
    </source>
</evidence>
<feature type="compositionally biased region" description="Basic and acidic residues" evidence="3">
    <location>
        <begin position="264"/>
        <end position="275"/>
    </location>
</feature>
<evidence type="ECO:0000313" key="7">
    <source>
        <dbReference type="Proteomes" id="UP001309876"/>
    </source>
</evidence>
<dbReference type="Pfam" id="PF00173">
    <property type="entry name" value="Cyt-b5"/>
    <property type="match status" value="1"/>
</dbReference>
<dbReference type="InterPro" id="IPR001199">
    <property type="entry name" value="Cyt_B5-like_heme/steroid-bd"/>
</dbReference>
<proteinExistence type="predicted"/>
<feature type="domain" description="FMN hydroxy acid dehydrogenase" evidence="5">
    <location>
        <begin position="108"/>
        <end position="474"/>
    </location>
</feature>
<dbReference type="InterPro" id="IPR037396">
    <property type="entry name" value="FMN_HAD"/>
</dbReference>
<dbReference type="SMART" id="SM01117">
    <property type="entry name" value="Cyt-b5"/>
    <property type="match status" value="1"/>
</dbReference>
<dbReference type="PANTHER" id="PTHR10578:SF104">
    <property type="entry name" value="CYTOCHROME B2, MITOCHONDRIAL-RELATED"/>
    <property type="match status" value="1"/>
</dbReference>
<dbReference type="GO" id="GO:0016491">
    <property type="term" value="F:oxidoreductase activity"/>
    <property type="evidence" value="ECO:0007669"/>
    <property type="project" value="UniProtKB-KW"/>
</dbReference>
<comment type="caution">
    <text evidence="6">The sequence shown here is derived from an EMBL/GenBank/DDBJ whole genome shotgun (WGS) entry which is preliminary data.</text>
</comment>
<dbReference type="EMBL" id="JAVRRJ010000001">
    <property type="protein sequence ID" value="KAK5090737.1"/>
    <property type="molecule type" value="Genomic_DNA"/>
</dbReference>